<dbReference type="STRING" id="1830138.SAMN05443507_103109"/>
<dbReference type="InterPro" id="IPR022324">
    <property type="entry name" value="Bacilysin_exporter_BacE_put"/>
</dbReference>
<dbReference type="InterPro" id="IPR020846">
    <property type="entry name" value="MFS_dom"/>
</dbReference>
<feature type="transmembrane region" description="Helical" evidence="7">
    <location>
        <begin position="145"/>
        <end position="162"/>
    </location>
</feature>
<dbReference type="EMBL" id="FRAF01000003">
    <property type="protein sequence ID" value="SHJ75915.1"/>
    <property type="molecule type" value="Genomic_DNA"/>
</dbReference>
<feature type="transmembrane region" description="Helical" evidence="7">
    <location>
        <begin position="45"/>
        <end position="66"/>
    </location>
</feature>
<evidence type="ECO:0000313" key="9">
    <source>
        <dbReference type="EMBL" id="SHJ75915.1"/>
    </source>
</evidence>
<evidence type="ECO:0000259" key="8">
    <source>
        <dbReference type="PROSITE" id="PS50850"/>
    </source>
</evidence>
<feature type="transmembrane region" description="Helical" evidence="7">
    <location>
        <begin position="73"/>
        <end position="95"/>
    </location>
</feature>
<name>A0A1M6LXM1_9BACL</name>
<accession>A0A1M6LXM1</accession>
<dbReference type="Proteomes" id="UP000184016">
    <property type="component" value="Unassembled WGS sequence"/>
</dbReference>
<feature type="transmembrane region" description="Helical" evidence="7">
    <location>
        <begin position="348"/>
        <end position="370"/>
    </location>
</feature>
<keyword evidence="6 7" id="KW-0472">Membrane</keyword>
<dbReference type="Pfam" id="PF07690">
    <property type="entry name" value="MFS_1"/>
    <property type="match status" value="1"/>
</dbReference>
<dbReference type="Gene3D" id="1.20.1250.20">
    <property type="entry name" value="MFS general substrate transporter like domains"/>
    <property type="match status" value="1"/>
</dbReference>
<evidence type="ECO:0000313" key="10">
    <source>
        <dbReference type="Proteomes" id="UP000184016"/>
    </source>
</evidence>
<evidence type="ECO:0000256" key="6">
    <source>
        <dbReference type="ARBA" id="ARBA00023136"/>
    </source>
</evidence>
<sequence>MHLLLRNRLFLILFSGQFVSSVGSNLFSLALPWYVLLMTKSTTDLALSGIMGMIPSFFTLFSGVFVDRWSKRWTMLLSDFIRAILCLAMTVSVIIHFQLWLILLLQLLLGIAGSVFSPASSAFVPRIVSDEEIPLATGLLQSMNSTSQIIGTMAGGVLIALIGAPMLFLLNGLSFFVSSLSLLFLKAKNDTPLSKTNASNLSGLKNFWREWIAGIQLIWKFKVMKVIIATAIVANFALTPFFILLTAWVKGPLHGTALVLAIIETSSSLGTILGSLLSAELGRRFSTRWQFGNSLFIMGLMVVLISLVHHATWTSVLTFIMGISMGNVNSYLFAILMRSIPKNLQGRIFGSLSAIVSIAAPLGLVIVTLLLSHVPLFILLIGIGALTIISSIFYTFPNMKDISLSALEQMALSSNDFPHLQKDSLSVDLPEM</sequence>
<dbReference type="PRINTS" id="PR01988">
    <property type="entry name" value="EXPORTERBACE"/>
</dbReference>
<reference evidence="10" key="1">
    <citation type="submission" date="2016-11" db="EMBL/GenBank/DDBJ databases">
        <authorList>
            <person name="Varghese N."/>
            <person name="Submissions S."/>
        </authorList>
    </citation>
    <scope>NUCLEOTIDE SEQUENCE [LARGE SCALE GENOMIC DNA]</scope>
    <source>
        <strain evidence="10">USBA-503</strain>
    </source>
</reference>
<dbReference type="OrthoDB" id="2370632at2"/>
<dbReference type="InterPro" id="IPR011701">
    <property type="entry name" value="MFS"/>
</dbReference>
<evidence type="ECO:0000256" key="2">
    <source>
        <dbReference type="ARBA" id="ARBA00022448"/>
    </source>
</evidence>
<feature type="transmembrane region" description="Helical" evidence="7">
    <location>
        <begin position="255"/>
        <end position="279"/>
    </location>
</feature>
<proteinExistence type="predicted"/>
<keyword evidence="2" id="KW-0813">Transport</keyword>
<feature type="transmembrane region" description="Helical" evidence="7">
    <location>
        <begin position="291"/>
        <end position="310"/>
    </location>
</feature>
<evidence type="ECO:0000256" key="4">
    <source>
        <dbReference type="ARBA" id="ARBA00022692"/>
    </source>
</evidence>
<dbReference type="RefSeq" id="WP_072873018.1">
    <property type="nucleotide sequence ID" value="NZ_FRAF01000003.1"/>
</dbReference>
<dbReference type="AlphaFoldDB" id="A0A1M6LXM1"/>
<evidence type="ECO:0000256" key="5">
    <source>
        <dbReference type="ARBA" id="ARBA00022989"/>
    </source>
</evidence>
<feature type="transmembrane region" description="Helical" evidence="7">
    <location>
        <begin position="226"/>
        <end position="249"/>
    </location>
</feature>
<dbReference type="PANTHER" id="PTHR23513:SF6">
    <property type="entry name" value="MAJOR FACILITATOR SUPERFAMILY ASSOCIATED DOMAIN-CONTAINING PROTEIN"/>
    <property type="match status" value="1"/>
</dbReference>
<dbReference type="SUPFAM" id="SSF103473">
    <property type="entry name" value="MFS general substrate transporter"/>
    <property type="match status" value="1"/>
</dbReference>
<organism evidence="9 10">
    <name type="scientific">Alicyclobacillus tolerans</name>
    <dbReference type="NCBI Taxonomy" id="90970"/>
    <lineage>
        <taxon>Bacteria</taxon>
        <taxon>Bacillati</taxon>
        <taxon>Bacillota</taxon>
        <taxon>Bacilli</taxon>
        <taxon>Bacillales</taxon>
        <taxon>Alicyclobacillaceae</taxon>
        <taxon>Alicyclobacillus</taxon>
    </lineage>
</organism>
<gene>
    <name evidence="9" type="ORF">SAMN05443507_103109</name>
</gene>
<dbReference type="PANTHER" id="PTHR23513">
    <property type="entry name" value="INTEGRAL MEMBRANE EFFLUX PROTEIN-RELATED"/>
    <property type="match status" value="1"/>
</dbReference>
<dbReference type="CDD" id="cd06173">
    <property type="entry name" value="MFS_MefA_like"/>
    <property type="match status" value="1"/>
</dbReference>
<comment type="subcellular location">
    <subcellularLocation>
        <location evidence="1">Cell membrane</location>
        <topology evidence="1">Multi-pass membrane protein</topology>
    </subcellularLocation>
</comment>
<dbReference type="InterPro" id="IPR036259">
    <property type="entry name" value="MFS_trans_sf"/>
</dbReference>
<keyword evidence="10" id="KW-1185">Reference proteome</keyword>
<feature type="domain" description="Major facilitator superfamily (MFS) profile" evidence="8">
    <location>
        <begin position="9"/>
        <end position="399"/>
    </location>
</feature>
<protein>
    <submittedName>
        <fullName evidence="9">MFS-type transporter involved in bile tolerance, Atg22 family</fullName>
    </submittedName>
</protein>
<evidence type="ECO:0000256" key="1">
    <source>
        <dbReference type="ARBA" id="ARBA00004651"/>
    </source>
</evidence>
<evidence type="ECO:0000256" key="3">
    <source>
        <dbReference type="ARBA" id="ARBA00022475"/>
    </source>
</evidence>
<keyword evidence="4 7" id="KW-0812">Transmembrane</keyword>
<feature type="transmembrane region" description="Helical" evidence="7">
    <location>
        <begin position="376"/>
        <end position="396"/>
    </location>
</feature>
<dbReference type="PROSITE" id="PS50850">
    <property type="entry name" value="MFS"/>
    <property type="match status" value="1"/>
</dbReference>
<keyword evidence="3" id="KW-1003">Cell membrane</keyword>
<dbReference type="GO" id="GO:0022857">
    <property type="term" value="F:transmembrane transporter activity"/>
    <property type="evidence" value="ECO:0007669"/>
    <property type="project" value="InterPro"/>
</dbReference>
<evidence type="ECO:0000256" key="7">
    <source>
        <dbReference type="SAM" id="Phobius"/>
    </source>
</evidence>
<feature type="transmembrane region" description="Helical" evidence="7">
    <location>
        <begin position="316"/>
        <end position="336"/>
    </location>
</feature>
<dbReference type="GO" id="GO:0005886">
    <property type="term" value="C:plasma membrane"/>
    <property type="evidence" value="ECO:0007669"/>
    <property type="project" value="UniProtKB-SubCell"/>
</dbReference>
<keyword evidence="5 7" id="KW-1133">Transmembrane helix</keyword>